<evidence type="ECO:0000313" key="7">
    <source>
        <dbReference type="Proteomes" id="UP000186513"/>
    </source>
</evidence>
<evidence type="ECO:0000256" key="2">
    <source>
        <dbReference type="ARBA" id="ARBA00010740"/>
    </source>
</evidence>
<organism evidence="6 7">
    <name type="scientific">Chitinimonas taiwanensis DSM 18899</name>
    <dbReference type="NCBI Taxonomy" id="1121279"/>
    <lineage>
        <taxon>Bacteria</taxon>
        <taxon>Pseudomonadati</taxon>
        <taxon>Pseudomonadota</taxon>
        <taxon>Betaproteobacteria</taxon>
        <taxon>Neisseriales</taxon>
        <taxon>Chitinibacteraceae</taxon>
        <taxon>Chitinimonas</taxon>
    </lineage>
</organism>
<dbReference type="STRING" id="1121279.SAMN02745887_02111"/>
<dbReference type="PANTHER" id="PTHR38099:SF1">
    <property type="entry name" value="LARGE RIBOSOMAL RNA SUBUNIT ACCUMULATION PROTEIN YCED"/>
    <property type="match status" value="1"/>
</dbReference>
<evidence type="ECO:0000256" key="4">
    <source>
        <dbReference type="ARBA" id="ARBA00022517"/>
    </source>
</evidence>
<proteinExistence type="inferred from homology"/>
<dbReference type="GO" id="GO:0042254">
    <property type="term" value="P:ribosome biogenesis"/>
    <property type="evidence" value="ECO:0007669"/>
    <property type="project" value="UniProtKB-KW"/>
</dbReference>
<keyword evidence="7" id="KW-1185">Reference proteome</keyword>
<evidence type="ECO:0000256" key="3">
    <source>
        <dbReference type="ARBA" id="ARBA00015716"/>
    </source>
</evidence>
<dbReference type="OrthoDB" id="5297600at2"/>
<reference evidence="6 7" key="1">
    <citation type="submission" date="2016-11" db="EMBL/GenBank/DDBJ databases">
        <authorList>
            <person name="Jaros S."/>
            <person name="Januszkiewicz K."/>
            <person name="Wedrychowicz H."/>
        </authorList>
    </citation>
    <scope>NUCLEOTIDE SEQUENCE [LARGE SCALE GENOMIC DNA]</scope>
    <source>
        <strain evidence="6 7">DSM 18899</strain>
    </source>
</reference>
<name>A0A1K2HIS9_9NEIS</name>
<gene>
    <name evidence="6" type="ORF">SAMN02745887_02111</name>
</gene>
<dbReference type="PANTHER" id="PTHR38099">
    <property type="entry name" value="LARGE RIBOSOMAL RNA SUBUNIT ACCUMULATION PROTEIN YCED"/>
    <property type="match status" value="1"/>
</dbReference>
<dbReference type="GO" id="GO:0005829">
    <property type="term" value="C:cytosol"/>
    <property type="evidence" value="ECO:0007669"/>
    <property type="project" value="TreeGrafter"/>
</dbReference>
<sequence>MSELIFDNGQFARQQRVLAGELTLSELPRVAHEVLSGGVIEYALVGSTDRLQRLCLDLRLTAQFQLKCQRCLAAMPFELDVATRFALFSDEARLEAAEAEDEDLEGLMFEREFALLNLIEDEILLALPFAPSHESCESDVGVAAAADILPQKPNPFAVLADFKAKLKRGDN</sequence>
<evidence type="ECO:0000313" key="6">
    <source>
        <dbReference type="EMBL" id="SFZ76760.1"/>
    </source>
</evidence>
<dbReference type="Pfam" id="PF02620">
    <property type="entry name" value="YceD"/>
    <property type="match status" value="1"/>
</dbReference>
<keyword evidence="4" id="KW-0690">Ribosome biogenesis</keyword>
<comment type="function">
    <text evidence="1">Plays a role in synthesis, processing and/or stability of 23S rRNA.</text>
</comment>
<dbReference type="InterPro" id="IPR003772">
    <property type="entry name" value="YceD"/>
</dbReference>
<evidence type="ECO:0000256" key="5">
    <source>
        <dbReference type="ARBA" id="ARBA00031841"/>
    </source>
</evidence>
<evidence type="ECO:0000256" key="1">
    <source>
        <dbReference type="ARBA" id="ARBA00002868"/>
    </source>
</evidence>
<protein>
    <recommendedName>
        <fullName evidence="3">Large ribosomal RNA subunit accumulation protein YceD</fullName>
    </recommendedName>
    <alternativeName>
        <fullName evidence="5">23S rRNA accumulation protein YceD</fullName>
    </alternativeName>
</protein>
<dbReference type="Proteomes" id="UP000186513">
    <property type="component" value="Unassembled WGS sequence"/>
</dbReference>
<dbReference type="AlphaFoldDB" id="A0A1K2HIS9"/>
<comment type="similarity">
    <text evidence="2">Belongs to the DUF177 domain family.</text>
</comment>
<dbReference type="InterPro" id="IPR039255">
    <property type="entry name" value="YceD_bac"/>
</dbReference>
<accession>A0A1K2HIS9</accession>
<dbReference type="RefSeq" id="WP_072428612.1">
    <property type="nucleotide sequence ID" value="NZ_FPKR01000007.1"/>
</dbReference>
<dbReference type="EMBL" id="FPKR01000007">
    <property type="protein sequence ID" value="SFZ76760.1"/>
    <property type="molecule type" value="Genomic_DNA"/>
</dbReference>